<reference evidence="2 3" key="1">
    <citation type="submission" date="2019-05" db="EMBL/GenBank/DDBJ databases">
        <title>Another draft genome of Portunus trituberculatus and its Hox gene families provides insights of decapod evolution.</title>
        <authorList>
            <person name="Jeong J.-H."/>
            <person name="Song I."/>
            <person name="Kim S."/>
            <person name="Choi T."/>
            <person name="Kim D."/>
            <person name="Ryu S."/>
            <person name="Kim W."/>
        </authorList>
    </citation>
    <scope>NUCLEOTIDE SEQUENCE [LARGE SCALE GENOMIC DNA]</scope>
    <source>
        <tissue evidence="2">Muscle</tissue>
    </source>
</reference>
<feature type="region of interest" description="Disordered" evidence="1">
    <location>
        <begin position="1"/>
        <end position="58"/>
    </location>
</feature>
<keyword evidence="3" id="KW-1185">Reference proteome</keyword>
<accession>A0A5B7F5H0</accession>
<protein>
    <submittedName>
        <fullName evidence="2">Uncharacterized protein</fullName>
    </submittedName>
</protein>
<dbReference type="EMBL" id="VSRR010004677">
    <property type="protein sequence ID" value="MPC40398.1"/>
    <property type="molecule type" value="Genomic_DNA"/>
</dbReference>
<dbReference type="AlphaFoldDB" id="A0A5B7F5H0"/>
<evidence type="ECO:0000313" key="3">
    <source>
        <dbReference type="Proteomes" id="UP000324222"/>
    </source>
</evidence>
<dbReference type="Proteomes" id="UP000324222">
    <property type="component" value="Unassembled WGS sequence"/>
</dbReference>
<gene>
    <name evidence="2" type="ORF">E2C01_033954</name>
</gene>
<organism evidence="2 3">
    <name type="scientific">Portunus trituberculatus</name>
    <name type="common">Swimming crab</name>
    <name type="synonym">Neptunus trituberculatus</name>
    <dbReference type="NCBI Taxonomy" id="210409"/>
    <lineage>
        <taxon>Eukaryota</taxon>
        <taxon>Metazoa</taxon>
        <taxon>Ecdysozoa</taxon>
        <taxon>Arthropoda</taxon>
        <taxon>Crustacea</taxon>
        <taxon>Multicrustacea</taxon>
        <taxon>Malacostraca</taxon>
        <taxon>Eumalacostraca</taxon>
        <taxon>Eucarida</taxon>
        <taxon>Decapoda</taxon>
        <taxon>Pleocyemata</taxon>
        <taxon>Brachyura</taxon>
        <taxon>Eubrachyura</taxon>
        <taxon>Portunoidea</taxon>
        <taxon>Portunidae</taxon>
        <taxon>Portuninae</taxon>
        <taxon>Portunus</taxon>
    </lineage>
</organism>
<proteinExistence type="predicted"/>
<sequence length="122" mass="12307">MLETGMESTGTTGAAKAGMQSTGATVTEAALNTAGKSKWPCGRRVGNPSGGRVAADEQSKNCKVVPVAGPARAWGGGAGWGAKGRRGRSNVLGGVEETLKASAARRRRCREGASNPLSGHPC</sequence>
<evidence type="ECO:0000256" key="1">
    <source>
        <dbReference type="SAM" id="MobiDB-lite"/>
    </source>
</evidence>
<evidence type="ECO:0000313" key="2">
    <source>
        <dbReference type="EMBL" id="MPC40398.1"/>
    </source>
</evidence>
<feature type="compositionally biased region" description="Polar residues" evidence="1">
    <location>
        <begin position="1"/>
        <end position="12"/>
    </location>
</feature>
<feature type="region of interest" description="Disordered" evidence="1">
    <location>
        <begin position="103"/>
        <end position="122"/>
    </location>
</feature>
<comment type="caution">
    <text evidence="2">The sequence shown here is derived from an EMBL/GenBank/DDBJ whole genome shotgun (WGS) entry which is preliminary data.</text>
</comment>
<name>A0A5B7F5H0_PORTR</name>